<feature type="region of interest" description="Disordered" evidence="6">
    <location>
        <begin position="833"/>
        <end position="862"/>
    </location>
</feature>
<dbReference type="PROSITE" id="PS50082">
    <property type="entry name" value="WD_REPEATS_2"/>
    <property type="match status" value="1"/>
</dbReference>
<dbReference type="SMART" id="SM00320">
    <property type="entry name" value="WD40"/>
    <property type="match status" value="3"/>
</dbReference>
<dbReference type="GO" id="GO:0045503">
    <property type="term" value="F:dynein light chain binding"/>
    <property type="evidence" value="ECO:0007669"/>
    <property type="project" value="TreeGrafter"/>
</dbReference>
<evidence type="ECO:0000256" key="1">
    <source>
        <dbReference type="ARBA" id="ARBA00004496"/>
    </source>
</evidence>
<dbReference type="AlphaFoldDB" id="A0A1Y2B2D3"/>
<feature type="repeat" description="WD" evidence="5">
    <location>
        <begin position="549"/>
        <end position="571"/>
    </location>
</feature>
<dbReference type="PANTHER" id="PTHR12442">
    <property type="entry name" value="DYNEIN INTERMEDIATE CHAIN"/>
    <property type="match status" value="1"/>
</dbReference>
<evidence type="ECO:0000313" key="8">
    <source>
        <dbReference type="Proteomes" id="UP000193642"/>
    </source>
</evidence>
<accession>A0A1Y2B2D3</accession>
<dbReference type="InterPro" id="IPR036322">
    <property type="entry name" value="WD40_repeat_dom_sf"/>
</dbReference>
<feature type="compositionally biased region" description="Low complexity" evidence="6">
    <location>
        <begin position="842"/>
        <end position="851"/>
    </location>
</feature>
<dbReference type="SUPFAM" id="SSF50978">
    <property type="entry name" value="WD40 repeat-like"/>
    <property type="match status" value="1"/>
</dbReference>
<evidence type="ECO:0000313" key="7">
    <source>
        <dbReference type="EMBL" id="ORY28245.1"/>
    </source>
</evidence>
<proteinExistence type="predicted"/>
<dbReference type="Proteomes" id="UP000193642">
    <property type="component" value="Unassembled WGS sequence"/>
</dbReference>
<dbReference type="InterPro" id="IPR001680">
    <property type="entry name" value="WD40_rpt"/>
</dbReference>
<dbReference type="GO" id="GO:0036156">
    <property type="term" value="C:inner dynein arm"/>
    <property type="evidence" value="ECO:0007669"/>
    <property type="project" value="TreeGrafter"/>
</dbReference>
<sequence>MADAKPTSAQAPTPDTAGGKQAANLLVPAGAAAGKPLSTATSKSNIADPSTPGALSQQPSNANIAAAASPTDGAPPPLEKPPVGVAIAPGNTNPLPSEGILPLFLAGMTQDIFKIKGNEDVTREKPIKIIPKADLIADVMARRAVSDFQPYLDLIKNYPDDELLLYFDADFIYGQNFVLATTPAAVDAILRPPVIDAAVAEEQAMAALGIKKKPVSKPWECLGSDKDMSWSKCFRENIAAKAEFGKDCNFSDKETLNDPVMECKSFKDPAMNTTNLEQCIPDVETIGFRQTGFDPSTFLYNTDEVIDFVKTIADKYHIPIRVLSLMFLFISATGEEDLHFEKGTHAYLQEYQSFTDLQHSKDKSISCTDWHPTQKGIVAVSCVSRTTLDERIDAGFIVKSKQSLLLIWSFHDPIHPQLILEAPEDIYSFQFLPSDPNFIAGGCVNGQVVLWDISEHQDKLKATRKRSGADDGAGGGGESEAAASGAVAASATAGSNDEPVIPIVKYIIASSIEFSHRGAITDLQWLPGNMHIAHNGDVSENSDGLNHQLVTCSADGQVCVWDTRSKKVLKELDLAWKPFLRVPLSAMDNTFDYGLTKVTLKTLSDHLAEQPAKPKSQGKEGEEGAPKKDAKKDTGIIPISKFFTATEEGDLLFSDWVAEKSSEEKAASRVEHTYSMHFGPMSDLQRSPFFPDIILSSGGWSFHVWKERVNAGPLVSSPTSAGYIISGRWSPTRPGYISPATVQNVASVGISHMSIRQYPGKMGGQFVAAADDEGTLHILEKQLVRAFFDREVKRLGYVAERKQIRVKEKGPWEQAKIEAAQALRAQQAAIAAAEKKKEEGEAAGAAPAAEGEQVKSPQEEMMDKLEAEYRKFEHNFLEAEGLLPPKEEEEVAA</sequence>
<gene>
    <name evidence="7" type="ORF">BCR33DRAFT_793473</name>
</gene>
<protein>
    <submittedName>
        <fullName evidence="7">WD40 repeat-like protein</fullName>
    </submittedName>
</protein>
<feature type="compositionally biased region" description="Basic and acidic residues" evidence="6">
    <location>
        <begin position="617"/>
        <end position="631"/>
    </location>
</feature>
<feature type="compositionally biased region" description="Low complexity" evidence="6">
    <location>
        <begin position="22"/>
        <end position="34"/>
    </location>
</feature>
<dbReference type="InterPro" id="IPR050687">
    <property type="entry name" value="Dynein_IC"/>
</dbReference>
<dbReference type="GO" id="GO:0060294">
    <property type="term" value="P:cilium movement involved in cell motility"/>
    <property type="evidence" value="ECO:0007669"/>
    <property type="project" value="TreeGrafter"/>
</dbReference>
<evidence type="ECO:0000256" key="6">
    <source>
        <dbReference type="SAM" id="MobiDB-lite"/>
    </source>
</evidence>
<dbReference type="PANTHER" id="PTHR12442:SF5">
    <property type="entry name" value="DYNEIN AXONEMAL INTERMEDIATE CHAIN 3"/>
    <property type="match status" value="1"/>
</dbReference>
<dbReference type="STRING" id="329046.A0A1Y2B2D3"/>
<dbReference type="Pfam" id="PF00400">
    <property type="entry name" value="WD40"/>
    <property type="match status" value="1"/>
</dbReference>
<evidence type="ECO:0000256" key="2">
    <source>
        <dbReference type="ARBA" id="ARBA00022490"/>
    </source>
</evidence>
<dbReference type="Gene3D" id="2.130.10.10">
    <property type="entry name" value="YVTN repeat-like/Quinoprotein amine dehydrogenase"/>
    <property type="match status" value="1"/>
</dbReference>
<evidence type="ECO:0000256" key="5">
    <source>
        <dbReference type="PROSITE-ProRule" id="PRU00221"/>
    </source>
</evidence>
<keyword evidence="2" id="KW-0963">Cytoplasm</keyword>
<comment type="caution">
    <text evidence="7">The sequence shown here is derived from an EMBL/GenBank/DDBJ whole genome shotgun (WGS) entry which is preliminary data.</text>
</comment>
<organism evidence="7 8">
    <name type="scientific">Rhizoclosmatium globosum</name>
    <dbReference type="NCBI Taxonomy" id="329046"/>
    <lineage>
        <taxon>Eukaryota</taxon>
        <taxon>Fungi</taxon>
        <taxon>Fungi incertae sedis</taxon>
        <taxon>Chytridiomycota</taxon>
        <taxon>Chytridiomycota incertae sedis</taxon>
        <taxon>Chytridiomycetes</taxon>
        <taxon>Chytridiales</taxon>
        <taxon>Chytriomycetaceae</taxon>
        <taxon>Rhizoclosmatium</taxon>
    </lineage>
</organism>
<dbReference type="EMBL" id="MCGO01000096">
    <property type="protein sequence ID" value="ORY28245.1"/>
    <property type="molecule type" value="Genomic_DNA"/>
</dbReference>
<feature type="compositionally biased region" description="Polar residues" evidence="6">
    <location>
        <begin position="38"/>
        <end position="56"/>
    </location>
</feature>
<evidence type="ECO:0000256" key="4">
    <source>
        <dbReference type="ARBA" id="ARBA00022737"/>
    </source>
</evidence>
<reference evidence="7 8" key="1">
    <citation type="submission" date="2016-07" db="EMBL/GenBank/DDBJ databases">
        <title>Pervasive Adenine N6-methylation of Active Genes in Fungi.</title>
        <authorList>
            <consortium name="DOE Joint Genome Institute"/>
            <person name="Mondo S.J."/>
            <person name="Dannebaum R.O."/>
            <person name="Kuo R.C."/>
            <person name="Labutti K."/>
            <person name="Haridas S."/>
            <person name="Kuo A."/>
            <person name="Salamov A."/>
            <person name="Ahrendt S.R."/>
            <person name="Lipzen A."/>
            <person name="Sullivan W."/>
            <person name="Andreopoulos W.B."/>
            <person name="Clum A."/>
            <person name="Lindquist E."/>
            <person name="Daum C."/>
            <person name="Ramamoorthy G.K."/>
            <person name="Gryganskyi A."/>
            <person name="Culley D."/>
            <person name="Magnuson J.K."/>
            <person name="James T.Y."/>
            <person name="O'Malley M.A."/>
            <person name="Stajich J.E."/>
            <person name="Spatafora J.W."/>
            <person name="Visel A."/>
            <person name="Grigoriev I.V."/>
        </authorList>
    </citation>
    <scope>NUCLEOTIDE SEQUENCE [LARGE SCALE GENOMIC DNA]</scope>
    <source>
        <strain evidence="7 8">JEL800</strain>
    </source>
</reference>
<comment type="subcellular location">
    <subcellularLocation>
        <location evidence="1">Cytoplasm</location>
    </subcellularLocation>
</comment>
<name>A0A1Y2B2D3_9FUNG</name>
<dbReference type="GO" id="GO:0045504">
    <property type="term" value="F:dynein heavy chain binding"/>
    <property type="evidence" value="ECO:0007669"/>
    <property type="project" value="TreeGrafter"/>
</dbReference>
<feature type="region of interest" description="Disordered" evidence="6">
    <location>
        <begin position="1"/>
        <end position="60"/>
    </location>
</feature>
<feature type="region of interest" description="Disordered" evidence="6">
    <location>
        <begin position="65"/>
        <end position="84"/>
    </location>
</feature>
<feature type="region of interest" description="Disordered" evidence="6">
    <location>
        <begin position="607"/>
        <end position="631"/>
    </location>
</feature>
<keyword evidence="8" id="KW-1185">Reference proteome</keyword>
<keyword evidence="4" id="KW-0677">Repeat</keyword>
<keyword evidence="3 5" id="KW-0853">WD repeat</keyword>
<dbReference type="GO" id="GO:0036159">
    <property type="term" value="P:inner dynein arm assembly"/>
    <property type="evidence" value="ECO:0007669"/>
    <property type="project" value="TreeGrafter"/>
</dbReference>
<dbReference type="InterPro" id="IPR015943">
    <property type="entry name" value="WD40/YVTN_repeat-like_dom_sf"/>
</dbReference>
<evidence type="ECO:0000256" key="3">
    <source>
        <dbReference type="ARBA" id="ARBA00022574"/>
    </source>
</evidence>
<dbReference type="OrthoDB" id="366230at2759"/>